<accession>A0ABW4X1R9</accession>
<dbReference type="InterPro" id="IPR027417">
    <property type="entry name" value="P-loop_NTPase"/>
</dbReference>
<comment type="catalytic activity">
    <reaction evidence="15">
        <text>L-tyrosyl-[protein] + ATP = O-phospho-L-tyrosyl-[protein] + ADP + H(+)</text>
        <dbReference type="Rhea" id="RHEA:10596"/>
        <dbReference type="Rhea" id="RHEA-COMP:10136"/>
        <dbReference type="Rhea" id="RHEA-COMP:20101"/>
        <dbReference type="ChEBI" id="CHEBI:15378"/>
        <dbReference type="ChEBI" id="CHEBI:30616"/>
        <dbReference type="ChEBI" id="CHEBI:46858"/>
        <dbReference type="ChEBI" id="CHEBI:61978"/>
        <dbReference type="ChEBI" id="CHEBI:456216"/>
        <dbReference type="EC" id="2.7.10.2"/>
    </reaction>
</comment>
<keyword evidence="9" id="KW-0547">Nucleotide-binding</keyword>
<keyword evidence="14" id="KW-0829">Tyrosine-protein kinase</keyword>
<keyword evidence="13 16" id="KW-0472">Membrane</keyword>
<sequence>MKRNKREKEIDLKSWLFKFRNKWYYFALSLVILLGLAFLYVKTTTPLYQVKSTLKLGDKNTGSKEAQELLSLLGTQEQGVTVEDEVGVLKSKTMLYNTINSLDFDVSYYHIKDNWINTFGNLVVEEQYENTPYKVVLDSTSNQIVNQPIYITMLPNGKYRFTLTAEDASIYNFDNRRVVNMLPIVELDREMEFGEKYNDGSLSFTIYKNDSTAASPAASAGTSYFKINDPTSLVTSYQKRLEVVPIGKDSRILDLHLQSPVPNKDIKFLDALAKQFKAHDLNQKNETGKKTLAFIEEQLGTIADSLEKSEEALTSYRSSQNITDVAVQSSTGLQKLNDLEAERAKLMVNKKYYSSILSGVRNDNDLSNISSPPSAESSPILSSLIMKLTELQREKAGYSISATDANPVIKVMNEEIRNTKNALLENISNTIKSINISLAEVDTRIATVRTALNALPENERRLQSLRGKSAFNDKNYAFLLEKRTEASITLATNASDIEVVDQAHLSDTKPVNSKASGIFALSFLVGLILPAGLIILSDKADDTIKGKDELKAITSIPFLGVVAHNPDKDDKLVMLHNNRSAIAESFRSVRINFQYLSSSTGSKVVGITSSISGEGKTFCSVNLSLELASAGRKVILIETDLRKPTFSNYFNINNEIGLSNYITDDINLRDAIQPSEHPNLDIISSGPIPANAIEVLEMPRMRELVHLLREQYDYVILDTPPVGFVSEYFIMMKYTDATIYVVRQQYTQKNLLQPINELYEDGKIQNISMIINDVNYSKTYEYGYKTKAKGYYV</sequence>
<dbReference type="InterPro" id="IPR005702">
    <property type="entry name" value="Wzc-like_C"/>
</dbReference>
<evidence type="ECO:0000256" key="13">
    <source>
        <dbReference type="ARBA" id="ARBA00023136"/>
    </source>
</evidence>
<evidence type="ECO:0000256" key="6">
    <source>
        <dbReference type="ARBA" id="ARBA00022519"/>
    </source>
</evidence>
<keyword evidence="5" id="KW-1003">Cell membrane</keyword>
<comment type="caution">
    <text evidence="19">The sequence shown here is derived from an EMBL/GenBank/DDBJ whole genome shotgun (WGS) entry which is preliminary data.</text>
</comment>
<evidence type="ECO:0000259" key="17">
    <source>
        <dbReference type="Pfam" id="PF02706"/>
    </source>
</evidence>
<evidence type="ECO:0000256" key="12">
    <source>
        <dbReference type="ARBA" id="ARBA00022989"/>
    </source>
</evidence>
<evidence type="ECO:0000256" key="11">
    <source>
        <dbReference type="ARBA" id="ARBA00022840"/>
    </source>
</evidence>
<dbReference type="PANTHER" id="PTHR32309:SF13">
    <property type="entry name" value="FERRIC ENTEROBACTIN TRANSPORT PROTEIN FEPE"/>
    <property type="match status" value="1"/>
</dbReference>
<feature type="domain" description="AAA" evidence="18">
    <location>
        <begin position="603"/>
        <end position="750"/>
    </location>
</feature>
<comment type="subcellular location">
    <subcellularLocation>
        <location evidence="1">Cell inner membrane</location>
        <topology evidence="1">Multi-pass membrane protein</topology>
    </subcellularLocation>
</comment>
<keyword evidence="11" id="KW-0067">ATP-binding</keyword>
<feature type="transmembrane region" description="Helical" evidence="16">
    <location>
        <begin position="518"/>
        <end position="537"/>
    </location>
</feature>
<evidence type="ECO:0000256" key="10">
    <source>
        <dbReference type="ARBA" id="ARBA00022777"/>
    </source>
</evidence>
<dbReference type="Proteomes" id="UP001597369">
    <property type="component" value="Unassembled WGS sequence"/>
</dbReference>
<evidence type="ECO:0000256" key="15">
    <source>
        <dbReference type="ARBA" id="ARBA00051245"/>
    </source>
</evidence>
<evidence type="ECO:0000256" key="8">
    <source>
        <dbReference type="ARBA" id="ARBA00022692"/>
    </source>
</evidence>
<name>A0ABW4X1R9_9BACT</name>
<dbReference type="SUPFAM" id="SSF52540">
    <property type="entry name" value="P-loop containing nucleoside triphosphate hydrolases"/>
    <property type="match status" value="1"/>
</dbReference>
<reference evidence="20" key="1">
    <citation type="journal article" date="2019" name="Int. J. Syst. Evol. Microbiol.">
        <title>The Global Catalogue of Microorganisms (GCM) 10K type strain sequencing project: providing services to taxonomists for standard genome sequencing and annotation.</title>
        <authorList>
            <consortium name="The Broad Institute Genomics Platform"/>
            <consortium name="The Broad Institute Genome Sequencing Center for Infectious Disease"/>
            <person name="Wu L."/>
            <person name="Ma J."/>
        </authorList>
    </citation>
    <scope>NUCLEOTIDE SEQUENCE [LARGE SCALE GENOMIC DNA]</scope>
    <source>
        <strain evidence="20">JCM 16545</strain>
    </source>
</reference>
<keyword evidence="8 16" id="KW-0812">Transmembrane</keyword>
<keyword evidence="6" id="KW-0997">Cell inner membrane</keyword>
<feature type="domain" description="Polysaccharide chain length determinant N-terminal" evidence="17">
    <location>
        <begin position="9"/>
        <end position="101"/>
    </location>
</feature>
<evidence type="ECO:0000256" key="3">
    <source>
        <dbReference type="ARBA" id="ARBA00008883"/>
    </source>
</evidence>
<evidence type="ECO:0000256" key="9">
    <source>
        <dbReference type="ARBA" id="ARBA00022741"/>
    </source>
</evidence>
<dbReference type="InterPro" id="IPR050445">
    <property type="entry name" value="Bact_polysacc_biosynth/exp"/>
</dbReference>
<organism evidence="19 20">
    <name type="scientific">Pontibacter silvestris</name>
    <dbReference type="NCBI Taxonomy" id="2305183"/>
    <lineage>
        <taxon>Bacteria</taxon>
        <taxon>Pseudomonadati</taxon>
        <taxon>Bacteroidota</taxon>
        <taxon>Cytophagia</taxon>
        <taxon>Cytophagales</taxon>
        <taxon>Hymenobacteraceae</taxon>
        <taxon>Pontibacter</taxon>
    </lineage>
</organism>
<evidence type="ECO:0000256" key="4">
    <source>
        <dbReference type="ARBA" id="ARBA00011903"/>
    </source>
</evidence>
<comment type="similarity">
    <text evidence="2">Belongs to the CpsD/CapB family.</text>
</comment>
<keyword evidence="7" id="KW-0808">Transferase</keyword>
<evidence type="ECO:0000313" key="20">
    <source>
        <dbReference type="Proteomes" id="UP001597369"/>
    </source>
</evidence>
<dbReference type="EMBL" id="JBHUHV010000058">
    <property type="protein sequence ID" value="MFD2068934.1"/>
    <property type="molecule type" value="Genomic_DNA"/>
</dbReference>
<keyword evidence="12 16" id="KW-1133">Transmembrane helix</keyword>
<dbReference type="PANTHER" id="PTHR32309">
    <property type="entry name" value="TYROSINE-PROTEIN KINASE"/>
    <property type="match status" value="1"/>
</dbReference>
<dbReference type="EC" id="2.7.10.2" evidence="4"/>
<protein>
    <recommendedName>
        <fullName evidence="4">non-specific protein-tyrosine kinase</fullName>
        <ecNumber evidence="4">2.7.10.2</ecNumber>
    </recommendedName>
</protein>
<dbReference type="InterPro" id="IPR025669">
    <property type="entry name" value="AAA_dom"/>
</dbReference>
<comment type="similarity">
    <text evidence="3">Belongs to the etk/wzc family.</text>
</comment>
<dbReference type="Gene3D" id="3.40.50.300">
    <property type="entry name" value="P-loop containing nucleotide triphosphate hydrolases"/>
    <property type="match status" value="1"/>
</dbReference>
<dbReference type="RefSeq" id="WP_229957658.1">
    <property type="nucleotide sequence ID" value="NZ_JAJJWI010000001.1"/>
</dbReference>
<evidence type="ECO:0000256" key="14">
    <source>
        <dbReference type="ARBA" id="ARBA00023137"/>
    </source>
</evidence>
<evidence type="ECO:0000256" key="16">
    <source>
        <dbReference type="SAM" id="Phobius"/>
    </source>
</evidence>
<feature type="transmembrane region" description="Helical" evidence="16">
    <location>
        <begin position="23"/>
        <end position="41"/>
    </location>
</feature>
<dbReference type="NCBIfam" id="TIGR01007">
    <property type="entry name" value="eps_fam"/>
    <property type="match status" value="1"/>
</dbReference>
<evidence type="ECO:0000313" key="19">
    <source>
        <dbReference type="EMBL" id="MFD2068934.1"/>
    </source>
</evidence>
<evidence type="ECO:0000256" key="5">
    <source>
        <dbReference type="ARBA" id="ARBA00022475"/>
    </source>
</evidence>
<keyword evidence="20" id="KW-1185">Reference proteome</keyword>
<evidence type="ECO:0000256" key="7">
    <source>
        <dbReference type="ARBA" id="ARBA00022679"/>
    </source>
</evidence>
<gene>
    <name evidence="19" type="ORF">ACFSKU_18740</name>
</gene>
<dbReference type="Pfam" id="PF02706">
    <property type="entry name" value="Wzz"/>
    <property type="match status" value="1"/>
</dbReference>
<keyword evidence="10" id="KW-0418">Kinase</keyword>
<dbReference type="Pfam" id="PF13614">
    <property type="entry name" value="AAA_31"/>
    <property type="match status" value="1"/>
</dbReference>
<evidence type="ECO:0000256" key="2">
    <source>
        <dbReference type="ARBA" id="ARBA00007316"/>
    </source>
</evidence>
<evidence type="ECO:0000256" key="1">
    <source>
        <dbReference type="ARBA" id="ARBA00004429"/>
    </source>
</evidence>
<proteinExistence type="inferred from homology"/>
<dbReference type="InterPro" id="IPR003856">
    <property type="entry name" value="LPS_length_determ_N"/>
</dbReference>
<dbReference type="CDD" id="cd05387">
    <property type="entry name" value="BY-kinase"/>
    <property type="match status" value="1"/>
</dbReference>
<evidence type="ECO:0000259" key="18">
    <source>
        <dbReference type="Pfam" id="PF13614"/>
    </source>
</evidence>